<reference evidence="1 2" key="1">
    <citation type="journal article" date="2022" name="Nat. Ecol. Evol.">
        <title>A masculinizing supergene underlies an exaggerated male reproductive morph in a spider.</title>
        <authorList>
            <person name="Hendrickx F."/>
            <person name="De Corte Z."/>
            <person name="Sonet G."/>
            <person name="Van Belleghem S.M."/>
            <person name="Kostlbacher S."/>
            <person name="Vangestel C."/>
        </authorList>
    </citation>
    <scope>NUCLEOTIDE SEQUENCE [LARGE SCALE GENOMIC DNA]</scope>
    <source>
        <strain evidence="1">W744_W776</strain>
    </source>
</reference>
<sequence length="69" mass="7679">MASIVQRHQTNGSSIPFGIISIKTAARVICWTLSEIYEPETGKKLKRSEGYYEYGIKMSSPALNNSRGI</sequence>
<organism evidence="1 2">
    <name type="scientific">Oedothorax gibbosus</name>
    <dbReference type="NCBI Taxonomy" id="931172"/>
    <lineage>
        <taxon>Eukaryota</taxon>
        <taxon>Metazoa</taxon>
        <taxon>Ecdysozoa</taxon>
        <taxon>Arthropoda</taxon>
        <taxon>Chelicerata</taxon>
        <taxon>Arachnida</taxon>
        <taxon>Araneae</taxon>
        <taxon>Araneomorphae</taxon>
        <taxon>Entelegynae</taxon>
        <taxon>Araneoidea</taxon>
        <taxon>Linyphiidae</taxon>
        <taxon>Erigoninae</taxon>
        <taxon>Oedothorax</taxon>
    </lineage>
</organism>
<accession>A0AAV6W3J7</accession>
<evidence type="ECO:0000313" key="1">
    <source>
        <dbReference type="EMBL" id="KAG8201903.1"/>
    </source>
</evidence>
<evidence type="ECO:0000313" key="2">
    <source>
        <dbReference type="Proteomes" id="UP000827092"/>
    </source>
</evidence>
<gene>
    <name evidence="1" type="ORF">JTE90_027381</name>
</gene>
<proteinExistence type="predicted"/>
<keyword evidence="2" id="KW-1185">Reference proteome</keyword>
<dbReference type="Proteomes" id="UP000827092">
    <property type="component" value="Unassembled WGS sequence"/>
</dbReference>
<dbReference type="AlphaFoldDB" id="A0AAV6W3J7"/>
<comment type="caution">
    <text evidence="1">The sequence shown here is derived from an EMBL/GenBank/DDBJ whole genome shotgun (WGS) entry which is preliminary data.</text>
</comment>
<name>A0AAV6W3J7_9ARAC</name>
<protein>
    <submittedName>
        <fullName evidence="1">Uncharacterized protein</fullName>
    </submittedName>
</protein>
<dbReference type="EMBL" id="JAFNEN010000002">
    <property type="protein sequence ID" value="KAG8201903.1"/>
    <property type="molecule type" value="Genomic_DNA"/>
</dbReference>